<protein>
    <submittedName>
        <fullName evidence="1">Uncharacterized protein</fullName>
    </submittedName>
</protein>
<accession>A0AAT9FHL6</accession>
<dbReference type="EMBL" id="AP026866">
    <property type="protein sequence ID" value="BDS05405.1"/>
    <property type="molecule type" value="Genomic_DNA"/>
</dbReference>
<dbReference type="AlphaFoldDB" id="A0AAT9FHL6"/>
<reference evidence="1" key="1">
    <citation type="submission" date="2024-07" db="EMBL/GenBank/DDBJ databases">
        <title>Complete genome sequence of Verrucomicrobiaceae bacterium NT6N.</title>
        <authorList>
            <person name="Huang C."/>
            <person name="Takami H."/>
            <person name="Hamasaki K."/>
        </authorList>
    </citation>
    <scope>NUCLEOTIDE SEQUENCE</scope>
    <source>
        <strain evidence="1">NT6N</strain>
    </source>
</reference>
<dbReference type="KEGG" id="osu:NT6N_04450"/>
<evidence type="ECO:0000313" key="1">
    <source>
        <dbReference type="EMBL" id="BDS05405.1"/>
    </source>
</evidence>
<sequence length="133" mass="15304">MNIFNKCNLWHAVFIFVCLNSKVVAAKKDSIASYVPKGYECLYKIEKISKSQVAIKLLHANSQNVPSSYEKDAKALSLNRPVGQYLLFVGRTGMKYNYKMYPLKAKRLKKWSVSEIVNFLRTYKKQSVLREGS</sequence>
<name>A0AAT9FHL6_9BACT</name>
<proteinExistence type="predicted"/>
<organism evidence="1">
    <name type="scientific">Oceaniferula spumae</name>
    <dbReference type="NCBI Taxonomy" id="2979115"/>
    <lineage>
        <taxon>Bacteria</taxon>
        <taxon>Pseudomonadati</taxon>
        <taxon>Verrucomicrobiota</taxon>
        <taxon>Verrucomicrobiia</taxon>
        <taxon>Verrucomicrobiales</taxon>
        <taxon>Verrucomicrobiaceae</taxon>
        <taxon>Oceaniferula</taxon>
    </lineage>
</organism>
<gene>
    <name evidence="1" type="ORF">NT6N_04450</name>
</gene>